<gene>
    <name evidence="2" type="ORF">CUNI_LOCUS17805</name>
</gene>
<feature type="non-terminal residue" evidence="2">
    <location>
        <position position="1"/>
    </location>
</feature>
<feature type="compositionally biased region" description="Low complexity" evidence="1">
    <location>
        <begin position="38"/>
        <end position="53"/>
    </location>
</feature>
<keyword evidence="3" id="KW-1185">Reference proteome</keyword>
<feature type="compositionally biased region" description="Basic and acidic residues" evidence="1">
    <location>
        <begin position="54"/>
        <end position="64"/>
    </location>
</feature>
<name>A0A8S3ZRY5_9EUPU</name>
<dbReference type="EMBL" id="CAJHNH020005201">
    <property type="protein sequence ID" value="CAG5132247.1"/>
    <property type="molecule type" value="Genomic_DNA"/>
</dbReference>
<evidence type="ECO:0000256" key="1">
    <source>
        <dbReference type="SAM" id="MobiDB-lite"/>
    </source>
</evidence>
<dbReference type="AlphaFoldDB" id="A0A8S3ZRY5"/>
<evidence type="ECO:0000313" key="3">
    <source>
        <dbReference type="Proteomes" id="UP000678393"/>
    </source>
</evidence>
<dbReference type="Proteomes" id="UP000678393">
    <property type="component" value="Unassembled WGS sequence"/>
</dbReference>
<organism evidence="2 3">
    <name type="scientific">Candidula unifasciata</name>
    <dbReference type="NCBI Taxonomy" id="100452"/>
    <lineage>
        <taxon>Eukaryota</taxon>
        <taxon>Metazoa</taxon>
        <taxon>Spiralia</taxon>
        <taxon>Lophotrochozoa</taxon>
        <taxon>Mollusca</taxon>
        <taxon>Gastropoda</taxon>
        <taxon>Heterobranchia</taxon>
        <taxon>Euthyneura</taxon>
        <taxon>Panpulmonata</taxon>
        <taxon>Eupulmonata</taxon>
        <taxon>Stylommatophora</taxon>
        <taxon>Helicina</taxon>
        <taxon>Helicoidea</taxon>
        <taxon>Geomitridae</taxon>
        <taxon>Candidula</taxon>
    </lineage>
</organism>
<accession>A0A8S3ZRY5</accession>
<proteinExistence type="predicted"/>
<sequence length="104" mass="11246">MDTSKHREITFPETECPNLSIDTTCEGTYATHESTDATSESTGTTCESTSTTRGKTDTTCESKDTTCGSTDKAGESKLRNKETTTSVDTTCDTLTLARLDRESQ</sequence>
<feature type="region of interest" description="Disordered" evidence="1">
    <location>
        <begin position="31"/>
        <end position="84"/>
    </location>
</feature>
<feature type="compositionally biased region" description="Basic and acidic residues" evidence="1">
    <location>
        <begin position="72"/>
        <end position="82"/>
    </location>
</feature>
<reference evidence="2" key="1">
    <citation type="submission" date="2021-04" db="EMBL/GenBank/DDBJ databases">
        <authorList>
            <consortium name="Molecular Ecology Group"/>
        </authorList>
    </citation>
    <scope>NUCLEOTIDE SEQUENCE</scope>
</reference>
<comment type="caution">
    <text evidence="2">The sequence shown here is derived from an EMBL/GenBank/DDBJ whole genome shotgun (WGS) entry which is preliminary data.</text>
</comment>
<evidence type="ECO:0000313" key="2">
    <source>
        <dbReference type="EMBL" id="CAG5132247.1"/>
    </source>
</evidence>
<protein>
    <submittedName>
        <fullName evidence="2">Uncharacterized protein</fullName>
    </submittedName>
</protein>